<evidence type="ECO:0000313" key="2">
    <source>
        <dbReference type="EMBL" id="CAL1412016.1"/>
    </source>
</evidence>
<dbReference type="EMBL" id="OZ034822">
    <property type="protein sequence ID" value="CAL1412016.1"/>
    <property type="molecule type" value="Genomic_DNA"/>
</dbReference>
<feature type="region of interest" description="Disordered" evidence="1">
    <location>
        <begin position="71"/>
        <end position="101"/>
    </location>
</feature>
<dbReference type="AlphaFoldDB" id="A0AAV2GMQ2"/>
<proteinExistence type="predicted"/>
<evidence type="ECO:0000313" key="3">
    <source>
        <dbReference type="Proteomes" id="UP001497516"/>
    </source>
</evidence>
<name>A0AAV2GMQ2_9ROSI</name>
<feature type="compositionally biased region" description="Polar residues" evidence="1">
    <location>
        <begin position="80"/>
        <end position="101"/>
    </location>
</feature>
<evidence type="ECO:0000256" key="1">
    <source>
        <dbReference type="SAM" id="MobiDB-lite"/>
    </source>
</evidence>
<keyword evidence="3" id="KW-1185">Reference proteome</keyword>
<accession>A0AAV2GMQ2</accession>
<organism evidence="2 3">
    <name type="scientific">Linum trigynum</name>
    <dbReference type="NCBI Taxonomy" id="586398"/>
    <lineage>
        <taxon>Eukaryota</taxon>
        <taxon>Viridiplantae</taxon>
        <taxon>Streptophyta</taxon>
        <taxon>Embryophyta</taxon>
        <taxon>Tracheophyta</taxon>
        <taxon>Spermatophyta</taxon>
        <taxon>Magnoliopsida</taxon>
        <taxon>eudicotyledons</taxon>
        <taxon>Gunneridae</taxon>
        <taxon>Pentapetalae</taxon>
        <taxon>rosids</taxon>
        <taxon>fabids</taxon>
        <taxon>Malpighiales</taxon>
        <taxon>Linaceae</taxon>
        <taxon>Linum</taxon>
    </lineage>
</organism>
<dbReference type="Proteomes" id="UP001497516">
    <property type="component" value="Chromosome 9"/>
</dbReference>
<sequence>METTGKRTRTSHCSKCGSISHNVRTCPLNHGTGIQAIRLNVDDRRTIQREMRIATAGVGVYVNEDTGNQYVRLNGASGRPQGNSQQAVVDAQGSQPPVTQP</sequence>
<gene>
    <name evidence="2" type="ORF">LTRI10_LOCUS51337</name>
</gene>
<reference evidence="2 3" key="1">
    <citation type="submission" date="2024-04" db="EMBL/GenBank/DDBJ databases">
        <authorList>
            <person name="Fracassetti M."/>
        </authorList>
    </citation>
    <scope>NUCLEOTIDE SEQUENCE [LARGE SCALE GENOMIC DNA]</scope>
</reference>
<protein>
    <submittedName>
        <fullName evidence="2">Uncharacterized protein</fullName>
    </submittedName>
</protein>